<dbReference type="OMA" id="LMPTHAN"/>
<name>A0A8J5XJA2_DIALT</name>
<feature type="chain" id="PRO_5035159889" evidence="1">
    <location>
        <begin position="20"/>
        <end position="205"/>
    </location>
</feature>
<keyword evidence="1" id="KW-0732">Signal</keyword>
<comment type="caution">
    <text evidence="2">The sequence shown here is derived from an EMBL/GenBank/DDBJ whole genome shotgun (WGS) entry which is preliminary data.</text>
</comment>
<protein>
    <submittedName>
        <fullName evidence="2">Uncharacterized protein</fullName>
    </submittedName>
</protein>
<organism evidence="2 3">
    <name type="scientific">Diacronema lutheri</name>
    <name type="common">Unicellular marine alga</name>
    <name type="synonym">Monochrysis lutheri</name>
    <dbReference type="NCBI Taxonomy" id="2081491"/>
    <lineage>
        <taxon>Eukaryota</taxon>
        <taxon>Haptista</taxon>
        <taxon>Haptophyta</taxon>
        <taxon>Pavlovophyceae</taxon>
        <taxon>Pavlovales</taxon>
        <taxon>Pavlovaceae</taxon>
        <taxon>Diacronema</taxon>
    </lineage>
</organism>
<evidence type="ECO:0000256" key="1">
    <source>
        <dbReference type="SAM" id="SignalP"/>
    </source>
</evidence>
<dbReference type="AlphaFoldDB" id="A0A8J5XJA2"/>
<gene>
    <name evidence="2" type="ORF">KFE25_002968</name>
</gene>
<keyword evidence="3" id="KW-1185">Reference proteome</keyword>
<reference evidence="2" key="1">
    <citation type="submission" date="2021-05" db="EMBL/GenBank/DDBJ databases">
        <title>The genome of the haptophyte Pavlova lutheri (Diacronema luteri, Pavlovales) - a model for lipid biosynthesis in eukaryotic algae.</title>
        <authorList>
            <person name="Hulatt C.J."/>
            <person name="Posewitz M.C."/>
        </authorList>
    </citation>
    <scope>NUCLEOTIDE SEQUENCE</scope>
    <source>
        <strain evidence="2">NIVA-4/92</strain>
    </source>
</reference>
<evidence type="ECO:0000313" key="2">
    <source>
        <dbReference type="EMBL" id="KAG8465661.1"/>
    </source>
</evidence>
<accession>A0A8J5XJA2</accession>
<evidence type="ECO:0000313" key="3">
    <source>
        <dbReference type="Proteomes" id="UP000751190"/>
    </source>
</evidence>
<dbReference type="EMBL" id="JAGTXO010000010">
    <property type="protein sequence ID" value="KAG8465661.1"/>
    <property type="molecule type" value="Genomic_DNA"/>
</dbReference>
<feature type="signal peptide" evidence="1">
    <location>
        <begin position="1"/>
        <end position="19"/>
    </location>
</feature>
<dbReference type="Proteomes" id="UP000751190">
    <property type="component" value="Unassembled WGS sequence"/>
</dbReference>
<dbReference type="OrthoDB" id="191791at2759"/>
<proteinExistence type="predicted"/>
<sequence>MRREMVVVIVFAMAIITVASTVASAEAKAEVRESGASGTCGLQPTSDEDCGRHDFGSCGNACCGVYVAFSADSLVVARALSRELARRGPDGAFTPARTWGSYFGLDAGGCRDLRASTETRDRFLCQASHQTTGPYHFLDTVNMKVGPTTPKGTTVVQFFSLSQVAGALGDAGQNFKNVMLLVRALEAQGIAAQVGEAYVGCPQKA</sequence>